<name>A0A5K1K5K3_9APHY</name>
<proteinExistence type="predicted"/>
<feature type="compositionally biased region" description="Basic and acidic residues" evidence="1">
    <location>
        <begin position="1"/>
        <end position="10"/>
    </location>
</feature>
<reference evidence="2" key="1">
    <citation type="submission" date="2019-10" db="EMBL/GenBank/DDBJ databases">
        <authorList>
            <person name="Nor Muhammad N."/>
        </authorList>
    </citation>
    <scope>NUCLEOTIDE SEQUENCE</scope>
</reference>
<accession>A0A5K1K5K3</accession>
<feature type="region of interest" description="Disordered" evidence="1">
    <location>
        <begin position="360"/>
        <end position="385"/>
    </location>
</feature>
<feature type="compositionally biased region" description="Polar residues" evidence="1">
    <location>
        <begin position="42"/>
        <end position="60"/>
    </location>
</feature>
<feature type="compositionally biased region" description="Low complexity" evidence="1">
    <location>
        <begin position="360"/>
        <end position="378"/>
    </location>
</feature>
<feature type="compositionally biased region" description="Polar residues" evidence="1">
    <location>
        <begin position="473"/>
        <end position="483"/>
    </location>
</feature>
<feature type="region of interest" description="Disordered" evidence="1">
    <location>
        <begin position="1"/>
        <end position="61"/>
    </location>
</feature>
<organism evidence="2">
    <name type="scientific">Ganoderma boninense</name>
    <dbReference type="NCBI Taxonomy" id="34458"/>
    <lineage>
        <taxon>Eukaryota</taxon>
        <taxon>Fungi</taxon>
        <taxon>Dikarya</taxon>
        <taxon>Basidiomycota</taxon>
        <taxon>Agaricomycotina</taxon>
        <taxon>Agaricomycetes</taxon>
        <taxon>Polyporales</taxon>
        <taxon>Polyporaceae</taxon>
        <taxon>Ganoderma</taxon>
    </lineage>
</organism>
<sequence>MAALHHDESAPPRTAPPALRSYRSTYALQDRTVEDLQRQAQDRSSPFGTVRSSTAQSGIRETNGDHRRLMLEALTMFESHLSRLPPMGQTTTSTIPEVFQSAQHLVHSLDKLNGMLKEGTNKALEAQIDAELADYKDGVDLPELWREVGSDHRENLRVSDEVVRNITGFLLGVGKILREATSGTQHLRSMSLDEEVARRMTPDIQLNGNGRDLDGRRSSLRRSWEPGKEASRLMARLSTGLEENGRTGSRPGSALNVLRSSTTTSSSEERSVVEANDGTPATVRQSAPLSASTSAARRLYTPRERVDSNAIPFSPDEFGALPDYEPSPTPLSRQSHASLPNHRALPPLAVAPSLPTVPSERLLTRSSTSSMASTQTSTDKLSRRKISASSIVTIRPETIPFTPSIKPSNTTTAVTTATVSISPEGGAAPFPLLRSESGSSSRSNGVTFSRPSTASVSTTLTGLQKQHERAPTLSPSAIISSPQSGSESERDRDRESRSRTISARPRVSMESTRGEASPVEAAVDQIPFDIRLSTISPSRMPSYPPPFPPLQTFW</sequence>
<dbReference type="EMBL" id="LR729166">
    <property type="protein sequence ID" value="VWP01182.1"/>
    <property type="molecule type" value="Genomic_DNA"/>
</dbReference>
<feature type="compositionally biased region" description="Basic and acidic residues" evidence="1">
    <location>
        <begin position="31"/>
        <end position="41"/>
    </location>
</feature>
<evidence type="ECO:0000256" key="1">
    <source>
        <dbReference type="SAM" id="MobiDB-lite"/>
    </source>
</evidence>
<feature type="region of interest" description="Disordered" evidence="1">
    <location>
        <begin position="420"/>
        <end position="521"/>
    </location>
</feature>
<feature type="region of interest" description="Disordered" evidence="1">
    <location>
        <begin position="204"/>
        <end position="339"/>
    </location>
</feature>
<feature type="compositionally biased region" description="Basic and acidic residues" evidence="1">
    <location>
        <begin position="211"/>
        <end position="231"/>
    </location>
</feature>
<feature type="compositionally biased region" description="Low complexity" evidence="1">
    <location>
        <begin position="434"/>
        <end position="443"/>
    </location>
</feature>
<protein>
    <submittedName>
        <fullName evidence="2">Aspartyl proteinase</fullName>
    </submittedName>
</protein>
<evidence type="ECO:0000313" key="2">
    <source>
        <dbReference type="EMBL" id="VWP01182.1"/>
    </source>
</evidence>
<feature type="compositionally biased region" description="Basic and acidic residues" evidence="1">
    <location>
        <begin position="487"/>
        <end position="498"/>
    </location>
</feature>
<dbReference type="AlphaFoldDB" id="A0A5K1K5K3"/>
<feature type="compositionally biased region" description="Polar residues" evidence="1">
    <location>
        <begin position="282"/>
        <end position="295"/>
    </location>
</feature>
<feature type="compositionally biased region" description="Polar residues" evidence="1">
    <location>
        <begin position="444"/>
        <end position="464"/>
    </location>
</feature>
<gene>
    <name evidence="2" type="primary">Q8NJS2</name>
</gene>